<name>A0A1D3JDI3_PLAOA</name>
<sequence>MTRKIVTGTYTFCTNSNYYEAFVKYVKDKSCDVEKKDSCEGEKKDTCEREKKDSCEVGTKDSCDELSTSMMFSNNMRGKYICQEFKLLYKLLRDNSEGEPTVNNIFSDNDCNFLNYWLNGKLSENVKHGAINVKDFYEKIKHKDADFFSKHRNIDNHFYNINPEILENMKILYELYHTKQKILDIMIKQDDSSSEMYKCPDYIEICQKKYKEGLDKCHSAYDDFYKALKLFQMDYIYGIEKETDKSGQCKSISFLQLPEYDPVVEKHRNIMAGKILSAPLILSFVIPLLYKYTPLGPFLRTKINMIKNNWMNSDEYGSELSSLPTDIEDNISDNGEYNIGYYSGTN</sequence>
<dbReference type="Proteomes" id="UP000242942">
    <property type="component" value="Unassembled WGS sequence"/>
</dbReference>
<gene>
    <name evidence="1" type="primary">PocGH01_00150900</name>
    <name evidence="1" type="ORF">POCGH01_00150900</name>
</gene>
<keyword evidence="2" id="KW-1185">Reference proteome</keyword>
<accession>A0A1D3JDI3</accession>
<reference evidence="1 2" key="1">
    <citation type="submission" date="2016-06" db="EMBL/GenBank/DDBJ databases">
        <authorList>
            <consortium name="Pathogen Informatics"/>
        </authorList>
    </citation>
    <scope>NUCLEOTIDE SEQUENCE [LARGE SCALE GENOMIC DNA]</scope>
    <source>
        <strain evidence="1">PocGH01</strain>
    </source>
</reference>
<dbReference type="VEuPathDB" id="PlasmoDB:POWCR01_000101100"/>
<proteinExistence type="predicted"/>
<organism evidence="1 2">
    <name type="scientific">Plasmodium ovale</name>
    <name type="common">malaria parasite P. ovale</name>
    <dbReference type="NCBI Taxonomy" id="36330"/>
    <lineage>
        <taxon>Eukaryota</taxon>
        <taxon>Sar</taxon>
        <taxon>Alveolata</taxon>
        <taxon>Apicomplexa</taxon>
        <taxon>Aconoidasida</taxon>
        <taxon>Haemosporida</taxon>
        <taxon>Plasmodiidae</taxon>
        <taxon>Plasmodium</taxon>
        <taxon>Plasmodium (Plasmodium)</taxon>
    </lineage>
</organism>
<dbReference type="AlphaFoldDB" id="A0A1D3JDI3"/>
<evidence type="ECO:0000313" key="2">
    <source>
        <dbReference type="Proteomes" id="UP000242942"/>
    </source>
</evidence>
<protein>
    <submittedName>
        <fullName evidence="1">PIR protein</fullName>
    </submittedName>
</protein>
<dbReference type="EMBL" id="FLRI01000218">
    <property type="protein sequence ID" value="SBT83814.1"/>
    <property type="molecule type" value="Genomic_DNA"/>
</dbReference>
<dbReference type="OrthoDB" id="387321at2759"/>
<dbReference type="VEuPathDB" id="PlasmoDB:PocGH01_00150900"/>
<evidence type="ECO:0000313" key="1">
    <source>
        <dbReference type="EMBL" id="SBT83814.1"/>
    </source>
</evidence>